<feature type="domain" description="Reverse transcriptase" evidence="1">
    <location>
        <begin position="316"/>
        <end position="612"/>
    </location>
</feature>
<dbReference type="Proteomes" id="UP000694546">
    <property type="component" value="Chromosome 18"/>
</dbReference>
<reference evidence="2" key="1">
    <citation type="submission" date="2025-08" db="UniProtKB">
        <authorList>
            <consortium name="Ensembl"/>
        </authorList>
    </citation>
    <scope>IDENTIFICATION</scope>
</reference>
<dbReference type="PANTHER" id="PTHR47027">
    <property type="entry name" value="REVERSE TRANSCRIPTASE DOMAIN-CONTAINING PROTEIN"/>
    <property type="match status" value="1"/>
</dbReference>
<evidence type="ECO:0000259" key="1">
    <source>
        <dbReference type="PROSITE" id="PS50878"/>
    </source>
</evidence>
<dbReference type="GeneTree" id="ENSGT01120000271821"/>
<dbReference type="InterPro" id="IPR000477">
    <property type="entry name" value="RT_dom"/>
</dbReference>
<dbReference type="CDD" id="cd01650">
    <property type="entry name" value="RT_nLTR_like"/>
    <property type="match status" value="1"/>
</dbReference>
<dbReference type="InterPro" id="IPR043502">
    <property type="entry name" value="DNA/RNA_pol_sf"/>
</dbReference>
<reference evidence="2" key="2">
    <citation type="submission" date="2025-09" db="UniProtKB">
        <authorList>
            <consortium name="Ensembl"/>
        </authorList>
    </citation>
    <scope>IDENTIFICATION</scope>
</reference>
<proteinExistence type="predicted"/>
<dbReference type="SUPFAM" id="SSF56672">
    <property type="entry name" value="DNA/RNA polymerases"/>
    <property type="match status" value="1"/>
</dbReference>
<evidence type="ECO:0000313" key="2">
    <source>
        <dbReference type="Ensembl" id="ENSGMOP00000043402.1"/>
    </source>
</evidence>
<evidence type="ECO:0000313" key="3">
    <source>
        <dbReference type="Proteomes" id="UP000694546"/>
    </source>
</evidence>
<dbReference type="AlphaFoldDB" id="A0A8C5BB18"/>
<dbReference type="PANTHER" id="PTHR47027:SF20">
    <property type="entry name" value="REVERSE TRANSCRIPTASE-LIKE PROTEIN WITH RNA-DIRECTED DNA POLYMERASE DOMAIN"/>
    <property type="match status" value="1"/>
</dbReference>
<accession>A0A8C5BB18</accession>
<dbReference type="Ensembl" id="ENSGMOT00000029493.1">
    <property type="protein sequence ID" value="ENSGMOP00000043402.1"/>
    <property type="gene ID" value="ENSGMOG00000022620.1"/>
</dbReference>
<keyword evidence="3" id="KW-1185">Reference proteome</keyword>
<dbReference type="PROSITE" id="PS50878">
    <property type="entry name" value="RT_POL"/>
    <property type="match status" value="1"/>
</dbReference>
<sequence length="810" mass="94374">MFATRSNEHRWTFHSNLGYKRRLDYILTDWYVKHATTNCRVYPMQSHMFDSDHRMVVMTATFPTRKQVHRIFRRPKTPPIRPDIKQLRDDPAIQGKYGAKLDSILLGDVGKNIEMEDVEGLVRDAILRASKETIPVCSKKELEKPWTCQAYQELSRKFLAEKDPVKRKSLYYQTRKMRTELKNAYFKTKADQLSFASEQRDTEQEFRLMKQHTSMTRLNRPLVSTRKLEEHFTTHFSDRKCEPQPELDQPECYPHIVPPDYTPTIDDSIPERGEVENSVKKLKNGKCQGTDNIYAEQLKYSQSTGLINYIVLLIGLIWSCNQVPVKWLTASITCLYKKGRKSLAENYRGLSIIATISKVLSGIVVERIREVYEHILLQSQLGFIANRSTTDAIYVLRHLLEDARRSKRPLFIAFVDLKTAYDWIPRDALFKCLEIRLKSPRLVSILRALYTGTKAYVKGSKHIFDTLVGCRQGALESPILFNIYMDFVVRIARHEVLRERPDSGIKVAYSIPNEVSPREYRSRAPSLGTTQVTELLYADDEAIFANSVVELKTILEIYDRTFTRFGLKMSYSKTETMAFNVDDAIKNHESLINIGNYKIKNVGTFKYLGYTLSNDEAKTSRFLHARIGAAFQKWNELKHVLTDRRIRLSTRVRFLTTCVRSRLLYSIQAWALTEAELDTLEVIWTGFLRRMVKGGYVRKNVPTDRGRQGLTDKDLDWRFELSNDRLREITQTLPIRNFCYRQHVKYIGHVCRLENNTLQKQVLFNIKNPRKVWSKIETVLGVDVTQARRAMMSKTDILLLLERRLLALQQ</sequence>
<name>A0A8C5BB18_GADMO</name>
<protein>
    <recommendedName>
        <fullName evidence="1">Reverse transcriptase domain-containing protein</fullName>
    </recommendedName>
</protein>
<dbReference type="Pfam" id="PF00078">
    <property type="entry name" value="RVT_1"/>
    <property type="match status" value="1"/>
</dbReference>
<organism evidence="2 3">
    <name type="scientific">Gadus morhua</name>
    <name type="common">Atlantic cod</name>
    <dbReference type="NCBI Taxonomy" id="8049"/>
    <lineage>
        <taxon>Eukaryota</taxon>
        <taxon>Metazoa</taxon>
        <taxon>Chordata</taxon>
        <taxon>Craniata</taxon>
        <taxon>Vertebrata</taxon>
        <taxon>Euteleostomi</taxon>
        <taxon>Actinopterygii</taxon>
        <taxon>Neopterygii</taxon>
        <taxon>Teleostei</taxon>
        <taxon>Neoteleostei</taxon>
        <taxon>Acanthomorphata</taxon>
        <taxon>Zeiogadaria</taxon>
        <taxon>Gadariae</taxon>
        <taxon>Gadiformes</taxon>
        <taxon>Gadoidei</taxon>
        <taxon>Gadidae</taxon>
        <taxon>Gadus</taxon>
    </lineage>
</organism>